<evidence type="ECO:0000256" key="4">
    <source>
        <dbReference type="ARBA" id="ARBA00023315"/>
    </source>
</evidence>
<dbReference type="InterPro" id="IPR000182">
    <property type="entry name" value="GNAT_dom"/>
</dbReference>
<gene>
    <name evidence="6" type="primary">rimI</name>
    <name evidence="6" type="ORF">H9926_01825</name>
</gene>
<accession>A0A9D2TQA2</accession>
<evidence type="ECO:0000256" key="3">
    <source>
        <dbReference type="ARBA" id="ARBA00022679"/>
    </source>
</evidence>
<dbReference type="NCBIfam" id="TIGR01575">
    <property type="entry name" value="rimI"/>
    <property type="match status" value="1"/>
</dbReference>
<dbReference type="AlphaFoldDB" id="A0A9D2TQA2"/>
<dbReference type="PROSITE" id="PS51186">
    <property type="entry name" value="GNAT"/>
    <property type="match status" value="1"/>
</dbReference>
<dbReference type="Pfam" id="PF00583">
    <property type="entry name" value="Acetyltransf_1"/>
    <property type="match status" value="1"/>
</dbReference>
<dbReference type="PANTHER" id="PTHR43420">
    <property type="entry name" value="ACETYLTRANSFERASE"/>
    <property type="match status" value="1"/>
</dbReference>
<keyword evidence="6" id="KW-0689">Ribosomal protein</keyword>
<dbReference type="EMBL" id="DWVS01000038">
    <property type="protein sequence ID" value="HJC86742.1"/>
    <property type="molecule type" value="Genomic_DNA"/>
</dbReference>
<proteinExistence type="inferred from homology"/>
<evidence type="ECO:0000259" key="5">
    <source>
        <dbReference type="PROSITE" id="PS51186"/>
    </source>
</evidence>
<keyword evidence="2" id="KW-0963">Cytoplasm</keyword>
<dbReference type="GO" id="GO:0008080">
    <property type="term" value="F:N-acetyltransferase activity"/>
    <property type="evidence" value="ECO:0007669"/>
    <property type="project" value="InterPro"/>
</dbReference>
<keyword evidence="6" id="KW-0687">Ribonucleoprotein</keyword>
<evidence type="ECO:0000313" key="6">
    <source>
        <dbReference type="EMBL" id="HJC86742.1"/>
    </source>
</evidence>
<evidence type="ECO:0000313" key="7">
    <source>
        <dbReference type="Proteomes" id="UP000823922"/>
    </source>
</evidence>
<feature type="domain" description="N-acetyltransferase" evidence="5">
    <location>
        <begin position="1"/>
        <end position="156"/>
    </location>
</feature>
<reference evidence="6" key="1">
    <citation type="journal article" date="2021" name="PeerJ">
        <title>Extensive microbial diversity within the chicken gut microbiome revealed by metagenomics and culture.</title>
        <authorList>
            <person name="Gilroy R."/>
            <person name="Ravi A."/>
            <person name="Getino M."/>
            <person name="Pursley I."/>
            <person name="Horton D.L."/>
            <person name="Alikhan N.F."/>
            <person name="Baker D."/>
            <person name="Gharbi K."/>
            <person name="Hall N."/>
            <person name="Watson M."/>
            <person name="Adriaenssens E.M."/>
            <person name="Foster-Nyarko E."/>
            <person name="Jarju S."/>
            <person name="Secka A."/>
            <person name="Antonio M."/>
            <person name="Oren A."/>
            <person name="Chaudhuri R.R."/>
            <person name="La Ragione R."/>
            <person name="Hildebrand F."/>
            <person name="Pallen M.J."/>
        </authorList>
    </citation>
    <scope>NUCLEOTIDE SEQUENCE</scope>
    <source>
        <strain evidence="6">ChiBcec1-1630</strain>
    </source>
</reference>
<evidence type="ECO:0000256" key="1">
    <source>
        <dbReference type="ARBA" id="ARBA00005395"/>
    </source>
</evidence>
<name>A0A9D2TQA2_9FIRM</name>
<dbReference type="InterPro" id="IPR050680">
    <property type="entry name" value="YpeA/RimI_acetyltransf"/>
</dbReference>
<comment type="caution">
    <text evidence="6">The sequence shown here is derived from an EMBL/GenBank/DDBJ whole genome shotgun (WGS) entry which is preliminary data.</text>
</comment>
<dbReference type="SUPFAM" id="SSF55729">
    <property type="entry name" value="Acyl-CoA N-acyltransferases (Nat)"/>
    <property type="match status" value="1"/>
</dbReference>
<keyword evidence="4" id="KW-0012">Acyltransferase</keyword>
<dbReference type="InterPro" id="IPR016181">
    <property type="entry name" value="Acyl_CoA_acyltransferase"/>
</dbReference>
<dbReference type="Proteomes" id="UP000823922">
    <property type="component" value="Unassembled WGS sequence"/>
</dbReference>
<keyword evidence="3" id="KW-0808">Transferase</keyword>
<dbReference type="InterPro" id="IPR006464">
    <property type="entry name" value="AcTrfase_RimI/Ard1"/>
</dbReference>
<protein>
    <submittedName>
        <fullName evidence="6">Ribosomal protein S18-alanine N-acetyltransferase</fullName>
    </submittedName>
</protein>
<dbReference type="CDD" id="cd04301">
    <property type="entry name" value="NAT_SF"/>
    <property type="match status" value="1"/>
</dbReference>
<organism evidence="6 7">
    <name type="scientific">Candidatus Eisenbergiella intestinigallinarum</name>
    <dbReference type="NCBI Taxonomy" id="2838549"/>
    <lineage>
        <taxon>Bacteria</taxon>
        <taxon>Bacillati</taxon>
        <taxon>Bacillota</taxon>
        <taxon>Clostridia</taxon>
        <taxon>Lachnospirales</taxon>
        <taxon>Lachnospiraceae</taxon>
        <taxon>Eisenbergiella</taxon>
    </lineage>
</organism>
<comment type="similarity">
    <text evidence="1">Belongs to the acetyltransferase family. RimI subfamily.</text>
</comment>
<reference evidence="6" key="2">
    <citation type="submission" date="2021-04" db="EMBL/GenBank/DDBJ databases">
        <authorList>
            <person name="Gilroy R."/>
        </authorList>
    </citation>
    <scope>NUCLEOTIDE SEQUENCE</scope>
    <source>
        <strain evidence="6">ChiBcec1-1630</strain>
    </source>
</reference>
<sequence>MWITELSEEDLDQAAALEQDCFGSQAWSRQALADAVINENALYLVLKEEAAHAPFQAAPDPVLVGYCGVWLSFEEGEIMNVAVRKEFRQRGCAGRLMQELLSRAKERGASRFILEVREGNFPAIRLYESLGFERAGIRKNFYSDPKENALILLKEI</sequence>
<evidence type="ECO:0000256" key="2">
    <source>
        <dbReference type="ARBA" id="ARBA00022490"/>
    </source>
</evidence>
<dbReference type="PANTHER" id="PTHR43420:SF44">
    <property type="entry name" value="ACETYLTRANSFERASE YPEA"/>
    <property type="match status" value="1"/>
</dbReference>
<dbReference type="GO" id="GO:0005840">
    <property type="term" value="C:ribosome"/>
    <property type="evidence" value="ECO:0007669"/>
    <property type="project" value="UniProtKB-KW"/>
</dbReference>
<dbReference type="Gene3D" id="3.40.630.30">
    <property type="match status" value="1"/>
</dbReference>